<protein>
    <submittedName>
        <fullName evidence="2">Uncharacterized protein</fullName>
    </submittedName>
</protein>
<dbReference type="EMBL" id="AYSA01000090">
    <property type="protein sequence ID" value="ESZ97338.1"/>
    <property type="molecule type" value="Genomic_DNA"/>
</dbReference>
<gene>
    <name evidence="2" type="ORF">SBOR_2268</name>
</gene>
<organism evidence="2 3">
    <name type="scientific">Sclerotinia borealis (strain F-4128)</name>
    <dbReference type="NCBI Taxonomy" id="1432307"/>
    <lineage>
        <taxon>Eukaryota</taxon>
        <taxon>Fungi</taxon>
        <taxon>Dikarya</taxon>
        <taxon>Ascomycota</taxon>
        <taxon>Pezizomycotina</taxon>
        <taxon>Leotiomycetes</taxon>
        <taxon>Helotiales</taxon>
        <taxon>Sclerotiniaceae</taxon>
        <taxon>Sclerotinia</taxon>
    </lineage>
</organism>
<evidence type="ECO:0000256" key="1">
    <source>
        <dbReference type="SAM" id="MobiDB-lite"/>
    </source>
</evidence>
<comment type="caution">
    <text evidence="2">The sequence shown here is derived from an EMBL/GenBank/DDBJ whole genome shotgun (WGS) entry which is preliminary data.</text>
</comment>
<feature type="compositionally biased region" description="Basic and acidic residues" evidence="1">
    <location>
        <begin position="79"/>
        <end position="92"/>
    </location>
</feature>
<feature type="region of interest" description="Disordered" evidence="1">
    <location>
        <begin position="79"/>
        <end position="103"/>
    </location>
</feature>
<evidence type="ECO:0000313" key="2">
    <source>
        <dbReference type="EMBL" id="ESZ97338.1"/>
    </source>
</evidence>
<dbReference type="OrthoDB" id="3557773at2759"/>
<name>W9CMU6_SCLBF</name>
<dbReference type="HOGENOM" id="CLU_1283929_0_0_1"/>
<sequence>MRSPSCPLREEGVASSCFVLDILTASHDRVDRRTYKNIPDGERHWMAERWAWETLFADEMEAFPGEKPKWKGAAKYLEHQSPEAGESSKDTQAEASDLSELPEVELIPSSQLKTWRQQVDASVSKRNRAAPVVNTHGTSSKIVDGASASLKKPRKRLKTSNHAGTAIENTPKTSAVLSTTTLSPLGVDARKIKRDELIFFVDDLNEGSERPDYND</sequence>
<dbReference type="AlphaFoldDB" id="W9CMU6"/>
<accession>W9CMU6</accession>
<reference evidence="2 3" key="1">
    <citation type="journal article" date="2014" name="Genome Announc.">
        <title>Draft genome sequence of Sclerotinia borealis, a psychrophilic plant pathogenic fungus.</title>
        <authorList>
            <person name="Mardanov A.V."/>
            <person name="Beletsky A.V."/>
            <person name="Kadnikov V.V."/>
            <person name="Ignatov A.N."/>
            <person name="Ravin N.V."/>
        </authorList>
    </citation>
    <scope>NUCLEOTIDE SEQUENCE [LARGE SCALE GENOMIC DNA]</scope>
    <source>
        <strain evidence="3">F-4157</strain>
    </source>
</reference>
<proteinExistence type="predicted"/>
<evidence type="ECO:0000313" key="3">
    <source>
        <dbReference type="Proteomes" id="UP000019487"/>
    </source>
</evidence>
<dbReference type="Proteomes" id="UP000019487">
    <property type="component" value="Unassembled WGS sequence"/>
</dbReference>
<keyword evidence="3" id="KW-1185">Reference proteome</keyword>